<dbReference type="PANTHER" id="PTHR10029">
    <property type="entry name" value="ACYLPHOSPHATASE"/>
    <property type="match status" value="1"/>
</dbReference>
<dbReference type="InterPro" id="IPR017968">
    <property type="entry name" value="Acylphosphatase_CS"/>
</dbReference>
<evidence type="ECO:0000256" key="4">
    <source>
        <dbReference type="ARBA" id="ARBA00047645"/>
    </source>
</evidence>
<dbReference type="EC" id="3.6.1.7" evidence="2 5"/>
<dbReference type="InterPro" id="IPR001792">
    <property type="entry name" value="Acylphosphatase-like_dom"/>
</dbReference>
<feature type="active site" evidence="5">
    <location>
        <position position="29"/>
    </location>
</feature>
<accession>A0A1A9WFP8</accession>
<evidence type="ECO:0000256" key="1">
    <source>
        <dbReference type="ARBA" id="ARBA00005614"/>
    </source>
</evidence>
<comment type="catalytic activity">
    <reaction evidence="4 5">
        <text>an acyl phosphate + H2O = a carboxylate + phosphate + H(+)</text>
        <dbReference type="Rhea" id="RHEA:14965"/>
        <dbReference type="ChEBI" id="CHEBI:15377"/>
        <dbReference type="ChEBI" id="CHEBI:15378"/>
        <dbReference type="ChEBI" id="CHEBI:29067"/>
        <dbReference type="ChEBI" id="CHEBI:43474"/>
        <dbReference type="ChEBI" id="CHEBI:59918"/>
        <dbReference type="EC" id="3.6.1.7"/>
    </reaction>
</comment>
<feature type="active site" evidence="5">
    <location>
        <position position="47"/>
    </location>
</feature>
<dbReference type="VEuPathDB" id="VectorBase:GBRI018052"/>
<name>A0A1A9WFP8_9MUSC</name>
<evidence type="ECO:0000313" key="9">
    <source>
        <dbReference type="Proteomes" id="UP000091820"/>
    </source>
</evidence>
<dbReference type="PROSITE" id="PS51160">
    <property type="entry name" value="ACYLPHOSPHATASE_3"/>
    <property type="match status" value="1"/>
</dbReference>
<protein>
    <recommendedName>
        <fullName evidence="2 5">acylphosphatase</fullName>
        <ecNumber evidence="2 5">3.6.1.7</ecNumber>
    </recommendedName>
</protein>
<evidence type="ECO:0000256" key="6">
    <source>
        <dbReference type="RuleBase" id="RU004168"/>
    </source>
</evidence>
<feature type="domain" description="Acylphosphatase-like" evidence="7">
    <location>
        <begin position="8"/>
        <end position="68"/>
    </location>
</feature>
<proteinExistence type="inferred from homology"/>
<sequence length="68" mass="7721">MAAKALFAVDFEVFGLVQVIYQCYEKIERKHTVQQAKKLGLRGWCMNTRKGTVIGQLEGAQTQISEIF</sequence>
<evidence type="ECO:0000256" key="3">
    <source>
        <dbReference type="ARBA" id="ARBA00022801"/>
    </source>
</evidence>
<keyword evidence="9" id="KW-1185">Reference proteome</keyword>
<dbReference type="SUPFAM" id="SSF54975">
    <property type="entry name" value="Acylphosphatase/BLUF domain-like"/>
    <property type="match status" value="1"/>
</dbReference>
<reference evidence="9" key="1">
    <citation type="submission" date="2014-03" db="EMBL/GenBank/DDBJ databases">
        <authorList>
            <person name="Aksoy S."/>
            <person name="Warren W."/>
            <person name="Wilson R.K."/>
        </authorList>
    </citation>
    <scope>NUCLEOTIDE SEQUENCE [LARGE SCALE GENOMIC DNA]</scope>
    <source>
        <strain evidence="9">IAEA</strain>
    </source>
</reference>
<evidence type="ECO:0000259" key="7">
    <source>
        <dbReference type="PROSITE" id="PS51160"/>
    </source>
</evidence>
<evidence type="ECO:0000256" key="2">
    <source>
        <dbReference type="ARBA" id="ARBA00012150"/>
    </source>
</evidence>
<evidence type="ECO:0000313" key="8">
    <source>
        <dbReference type="EnsemblMetazoa" id="GBRI018052-PA"/>
    </source>
</evidence>
<dbReference type="AlphaFoldDB" id="A0A1A9WFP8"/>
<dbReference type="Proteomes" id="UP000091820">
    <property type="component" value="Unassembled WGS sequence"/>
</dbReference>
<dbReference type="Pfam" id="PF00708">
    <property type="entry name" value="Acylphosphatase"/>
    <property type="match status" value="1"/>
</dbReference>
<dbReference type="InterPro" id="IPR036046">
    <property type="entry name" value="Acylphosphatase-like_dom_sf"/>
</dbReference>
<keyword evidence="3 5" id="KW-0378">Hydrolase</keyword>
<dbReference type="EnsemblMetazoa" id="GBRI018052-RA">
    <property type="protein sequence ID" value="GBRI018052-PA"/>
    <property type="gene ID" value="GBRI018052"/>
</dbReference>
<dbReference type="PROSITE" id="PS00151">
    <property type="entry name" value="ACYLPHOSPHATASE_2"/>
    <property type="match status" value="1"/>
</dbReference>
<dbReference type="Gene3D" id="3.30.70.100">
    <property type="match status" value="1"/>
</dbReference>
<organism evidence="8 9">
    <name type="scientific">Glossina brevipalpis</name>
    <dbReference type="NCBI Taxonomy" id="37001"/>
    <lineage>
        <taxon>Eukaryota</taxon>
        <taxon>Metazoa</taxon>
        <taxon>Ecdysozoa</taxon>
        <taxon>Arthropoda</taxon>
        <taxon>Hexapoda</taxon>
        <taxon>Insecta</taxon>
        <taxon>Pterygota</taxon>
        <taxon>Neoptera</taxon>
        <taxon>Endopterygota</taxon>
        <taxon>Diptera</taxon>
        <taxon>Brachycera</taxon>
        <taxon>Muscomorpha</taxon>
        <taxon>Hippoboscoidea</taxon>
        <taxon>Glossinidae</taxon>
        <taxon>Glossina</taxon>
    </lineage>
</organism>
<comment type="similarity">
    <text evidence="1 6">Belongs to the acylphosphatase family.</text>
</comment>
<evidence type="ECO:0000256" key="5">
    <source>
        <dbReference type="PROSITE-ProRule" id="PRU00520"/>
    </source>
</evidence>
<reference evidence="8" key="2">
    <citation type="submission" date="2020-05" db="UniProtKB">
        <authorList>
            <consortium name="EnsemblMetazoa"/>
        </authorList>
    </citation>
    <scope>IDENTIFICATION</scope>
    <source>
        <strain evidence="8">IAEA</strain>
    </source>
</reference>
<dbReference type="PANTHER" id="PTHR10029:SF3">
    <property type="entry name" value="ACYLPHOSPHATASE-RELATED"/>
    <property type="match status" value="1"/>
</dbReference>
<dbReference type="GO" id="GO:0003998">
    <property type="term" value="F:acylphosphatase activity"/>
    <property type="evidence" value="ECO:0007669"/>
    <property type="project" value="UniProtKB-EC"/>
</dbReference>
<dbReference type="InterPro" id="IPR020456">
    <property type="entry name" value="Acylphosphatase"/>
</dbReference>
<dbReference type="STRING" id="37001.A0A1A9WFP8"/>